<dbReference type="PANTHER" id="PTHR42749">
    <property type="entry name" value="CELL SHAPE-DETERMINING PROTEIN MREB"/>
    <property type="match status" value="1"/>
</dbReference>
<dbReference type="PANTHER" id="PTHR42749:SF1">
    <property type="entry name" value="CELL SHAPE-DETERMINING PROTEIN MREB"/>
    <property type="match status" value="1"/>
</dbReference>
<dbReference type="Pfam" id="PF00012">
    <property type="entry name" value="HSP70"/>
    <property type="match status" value="1"/>
</dbReference>
<dbReference type="Gene3D" id="3.30.420.40">
    <property type="match status" value="2"/>
</dbReference>
<organism evidence="3 4">
    <name type="scientific">Ramlibacter monticola</name>
    <dbReference type="NCBI Taxonomy" id="1926872"/>
    <lineage>
        <taxon>Bacteria</taxon>
        <taxon>Pseudomonadati</taxon>
        <taxon>Pseudomonadota</taxon>
        <taxon>Betaproteobacteria</taxon>
        <taxon>Burkholderiales</taxon>
        <taxon>Comamonadaceae</taxon>
        <taxon>Ramlibacter</taxon>
    </lineage>
</organism>
<dbReference type="Proteomes" id="UP000599109">
    <property type="component" value="Unassembled WGS sequence"/>
</dbReference>
<comment type="caution">
    <text evidence="3">The sequence shown here is derived from an EMBL/GenBank/DDBJ whole genome shotgun (WGS) entry which is preliminary data.</text>
</comment>
<gene>
    <name evidence="3" type="ORF">JJ685_03225</name>
</gene>
<dbReference type="EMBL" id="JAEQNE010000001">
    <property type="protein sequence ID" value="MBL0390148.1"/>
    <property type="molecule type" value="Genomic_DNA"/>
</dbReference>
<dbReference type="InterPro" id="IPR021030">
    <property type="entry name" value="DUF3731"/>
</dbReference>
<protein>
    <submittedName>
        <fullName evidence="3">Hsp70 family protein</fullName>
    </submittedName>
</protein>
<evidence type="ECO:0000313" key="3">
    <source>
        <dbReference type="EMBL" id="MBL0390148.1"/>
    </source>
</evidence>
<evidence type="ECO:0000256" key="1">
    <source>
        <dbReference type="ARBA" id="ARBA00022741"/>
    </source>
</evidence>
<sequence>MAPYIVGIDLGTTHTVVACAPSKAVADDAIELFGIEQLVGLGEVAPRPLLPSALYQPAAGEIPEGDLVLPWGRSPDGAVVGSLARELGAQVPGRLVTSAKSWLSHAAVDRLAPILPWGASNDVARISPVTASARVLAHVRAAWNHRRPGAPLEEQELVLTVPASFDDVARALTLEAARGAGLPTLRLLEEPQAALYDWLFRHRRELSAELADTRLVLVCDVGGGTTDLSLVGVEMRGGQPRLERVAVGRHLMLGGDNMDLALAHCAEGKLAAAAGGQRLAPGALSQLIERCRAAKERLLERDAVDSVAVTLLGAGSRLIGGARSVDLGRDEVERIVIDGFFPRVAADELPRRERVGSGLVTFGLPYASDPAVTRHLSAFLRQHRGSAWPDAVLLNGGVFRAHAIASRLHETLAGWRGAALKPLHNADPDIAVARGAVAYALARRGLAPKIAAGAARNYFLRVRDASGDTPRGVCVLPRGSEEGHEVLLEGRSFALKSGEPVRFDLVATTSGTVAAGAQVDLADLDAQPLPPLATVLRSSRGTGLQEIAVHLASTLTEVGTLSLHCIADDDPSQRWRLEFQLRGEGAAAVPAQALPPRFADAVSLLDRVFGSRDRLTDPKAVKQLRAQLDGLFGQREQWSLGLLRALFDALLQRARGRRRSADHERVWLSLAGWCLRPGFGDALDDWRIQRLWPLYEHGVQHGRDPQVCAEWWTLWRRVAGGLDDAAQQRLLEDFAINLRGDEIDPAELRRMQRPVKGGWDDMVRMCATLERIASEHKVEVGDWLVAQLQHRTAKARSQWTLWSIGRLGARLPFHGSAHRVVPIDAAAAWLKVLLALDWKQAEGAAAAAANLARMSGDRVRDLPAELRDQVIDRLEALRAPPAWIARVREVVPLDEAGQQGVFGEALPLGLKLID</sequence>
<dbReference type="InterPro" id="IPR013126">
    <property type="entry name" value="Hsp_70_fam"/>
</dbReference>
<dbReference type="Pfam" id="PF12531">
    <property type="entry name" value="DUF3731"/>
    <property type="match status" value="1"/>
</dbReference>
<reference evidence="3 4" key="1">
    <citation type="journal article" date="2017" name="Int. J. Syst. Evol. Microbiol.">
        <title>Ramlibacter monticola sp. nov., isolated from forest soil.</title>
        <authorList>
            <person name="Chaudhary D.K."/>
            <person name="Kim J."/>
        </authorList>
    </citation>
    <scope>NUCLEOTIDE SEQUENCE [LARGE SCALE GENOMIC DNA]</scope>
    <source>
        <strain evidence="3 4">KACC 19175</strain>
    </source>
</reference>
<keyword evidence="2" id="KW-0067">ATP-binding</keyword>
<evidence type="ECO:0000313" key="4">
    <source>
        <dbReference type="Proteomes" id="UP000599109"/>
    </source>
</evidence>
<dbReference type="RefSeq" id="WP_201672720.1">
    <property type="nucleotide sequence ID" value="NZ_JAEQNE010000001.1"/>
</dbReference>
<dbReference type="InterPro" id="IPR043129">
    <property type="entry name" value="ATPase_NBD"/>
</dbReference>
<keyword evidence="4" id="KW-1185">Reference proteome</keyword>
<dbReference type="GO" id="GO:0140662">
    <property type="term" value="F:ATP-dependent protein folding chaperone"/>
    <property type="evidence" value="ECO:0007669"/>
    <property type="project" value="InterPro"/>
</dbReference>
<name>A0A936YW83_9BURK</name>
<dbReference type="SUPFAM" id="SSF53067">
    <property type="entry name" value="Actin-like ATPase domain"/>
    <property type="match status" value="2"/>
</dbReference>
<dbReference type="GO" id="GO:0005524">
    <property type="term" value="F:ATP binding"/>
    <property type="evidence" value="ECO:0007669"/>
    <property type="project" value="UniProtKB-KW"/>
</dbReference>
<dbReference type="AlphaFoldDB" id="A0A936YW83"/>
<dbReference type="Gene3D" id="3.90.640.10">
    <property type="entry name" value="Actin, Chain A, domain 4"/>
    <property type="match status" value="1"/>
</dbReference>
<keyword evidence="1" id="KW-0547">Nucleotide-binding</keyword>
<dbReference type="PRINTS" id="PR00301">
    <property type="entry name" value="HEATSHOCK70"/>
</dbReference>
<evidence type="ECO:0000256" key="2">
    <source>
        <dbReference type="ARBA" id="ARBA00022840"/>
    </source>
</evidence>
<dbReference type="CDD" id="cd10170">
    <property type="entry name" value="ASKHA_NBD_HSP70"/>
    <property type="match status" value="1"/>
</dbReference>
<accession>A0A936YW83</accession>
<proteinExistence type="predicted"/>